<gene>
    <name evidence="1" type="ORF">P3W85_09780</name>
</gene>
<reference evidence="1 2" key="1">
    <citation type="submission" date="2023-03" db="EMBL/GenBank/DDBJ databases">
        <title>Draft assemblies of triclosan tolerant bacteria isolated from returned activated sludge.</title>
        <authorList>
            <person name="Van Hamelsveld S."/>
        </authorList>
    </citation>
    <scope>NUCLEOTIDE SEQUENCE [LARGE SCALE GENOMIC DNA]</scope>
    <source>
        <strain evidence="1 2">GW210010_S58</strain>
    </source>
</reference>
<evidence type="ECO:0000313" key="2">
    <source>
        <dbReference type="Proteomes" id="UP001216674"/>
    </source>
</evidence>
<proteinExistence type="predicted"/>
<name>A0ABT6ALD4_9BURK</name>
<evidence type="ECO:0000313" key="1">
    <source>
        <dbReference type="EMBL" id="MDF3833233.1"/>
    </source>
</evidence>
<dbReference type="Proteomes" id="UP001216674">
    <property type="component" value="Unassembled WGS sequence"/>
</dbReference>
<accession>A0ABT6ALD4</accession>
<dbReference type="EMBL" id="JARJLM010000163">
    <property type="protein sequence ID" value="MDF3833233.1"/>
    <property type="molecule type" value="Genomic_DNA"/>
</dbReference>
<dbReference type="RefSeq" id="WP_276264631.1">
    <property type="nucleotide sequence ID" value="NZ_JARJLM010000163.1"/>
</dbReference>
<keyword evidence="2" id="KW-1185">Reference proteome</keyword>
<sequence>MTNTKSLQLQANALATTLDGTPGSLLALAHAGYRQWTKARHLNYPPARRDELLREILHFCADTHLLECPPEHQCRPQAITDMRDARYPRYARHRVSTHRMR</sequence>
<protein>
    <submittedName>
        <fullName evidence="1">Uncharacterized protein</fullName>
    </submittedName>
</protein>
<organism evidence="1 2">
    <name type="scientific">Cupriavidus basilensis</name>
    <dbReference type="NCBI Taxonomy" id="68895"/>
    <lineage>
        <taxon>Bacteria</taxon>
        <taxon>Pseudomonadati</taxon>
        <taxon>Pseudomonadota</taxon>
        <taxon>Betaproteobacteria</taxon>
        <taxon>Burkholderiales</taxon>
        <taxon>Burkholderiaceae</taxon>
        <taxon>Cupriavidus</taxon>
    </lineage>
</organism>
<comment type="caution">
    <text evidence="1">The sequence shown here is derived from an EMBL/GenBank/DDBJ whole genome shotgun (WGS) entry which is preliminary data.</text>
</comment>